<proteinExistence type="predicted"/>
<feature type="transmembrane region" description="Helical" evidence="1">
    <location>
        <begin position="5"/>
        <end position="22"/>
    </location>
</feature>
<dbReference type="Pfam" id="PF00990">
    <property type="entry name" value="GGDEF"/>
    <property type="match status" value="1"/>
</dbReference>
<dbReference type="NCBIfam" id="TIGR00254">
    <property type="entry name" value="GGDEF"/>
    <property type="match status" value="1"/>
</dbReference>
<dbReference type="CDD" id="cd00077">
    <property type="entry name" value="HDc"/>
    <property type="match status" value="1"/>
</dbReference>
<feature type="transmembrane region" description="Helical" evidence="1">
    <location>
        <begin position="28"/>
        <end position="49"/>
    </location>
</feature>
<evidence type="ECO:0000313" key="4">
    <source>
        <dbReference type="EMBL" id="MFB9449367.1"/>
    </source>
</evidence>
<gene>
    <name evidence="4" type="ORF">ACFFTR_40355</name>
</gene>
<accession>A0ABV5MKH9</accession>
<keyword evidence="1" id="KW-0472">Membrane</keyword>
<dbReference type="InterPro" id="IPR037522">
    <property type="entry name" value="HD_GYP_dom"/>
</dbReference>
<feature type="transmembrane region" description="Helical" evidence="1">
    <location>
        <begin position="153"/>
        <end position="178"/>
    </location>
</feature>
<name>A0ABV5MKH9_9ACTN</name>
<feature type="domain" description="HD-GYP" evidence="3">
    <location>
        <begin position="491"/>
        <end position="685"/>
    </location>
</feature>
<evidence type="ECO:0000259" key="2">
    <source>
        <dbReference type="PROSITE" id="PS50887"/>
    </source>
</evidence>
<dbReference type="InterPro" id="IPR050469">
    <property type="entry name" value="Diguanylate_Cyclase"/>
</dbReference>
<feature type="transmembrane region" description="Helical" evidence="1">
    <location>
        <begin position="255"/>
        <end position="274"/>
    </location>
</feature>
<feature type="domain" description="GGDEF" evidence="2">
    <location>
        <begin position="343"/>
        <end position="477"/>
    </location>
</feature>
<evidence type="ECO:0000256" key="1">
    <source>
        <dbReference type="SAM" id="Phobius"/>
    </source>
</evidence>
<dbReference type="InterPro" id="IPR003607">
    <property type="entry name" value="HD/PDEase_dom"/>
</dbReference>
<dbReference type="RefSeq" id="WP_223094921.1">
    <property type="nucleotide sequence ID" value="NZ_CP061913.1"/>
</dbReference>
<feature type="transmembrane region" description="Helical" evidence="1">
    <location>
        <begin position="221"/>
        <end position="243"/>
    </location>
</feature>
<feature type="transmembrane region" description="Helical" evidence="1">
    <location>
        <begin position="185"/>
        <end position="206"/>
    </location>
</feature>
<dbReference type="InterPro" id="IPR000160">
    <property type="entry name" value="GGDEF_dom"/>
</dbReference>
<keyword evidence="4" id="KW-0808">Transferase</keyword>
<keyword evidence="5" id="KW-1185">Reference proteome</keyword>
<feature type="transmembrane region" description="Helical" evidence="1">
    <location>
        <begin position="286"/>
        <end position="307"/>
    </location>
</feature>
<dbReference type="PROSITE" id="PS50887">
    <property type="entry name" value="GGDEF"/>
    <property type="match status" value="1"/>
</dbReference>
<feature type="transmembrane region" description="Helical" evidence="1">
    <location>
        <begin position="61"/>
        <end position="84"/>
    </location>
</feature>
<keyword evidence="1" id="KW-1133">Transmembrane helix</keyword>
<dbReference type="CDD" id="cd01949">
    <property type="entry name" value="GGDEF"/>
    <property type="match status" value="1"/>
</dbReference>
<dbReference type="PROSITE" id="PS51832">
    <property type="entry name" value="HD_GYP"/>
    <property type="match status" value="1"/>
</dbReference>
<dbReference type="PANTHER" id="PTHR45138:SF9">
    <property type="entry name" value="DIGUANYLATE CYCLASE DGCM-RELATED"/>
    <property type="match status" value="1"/>
</dbReference>
<evidence type="ECO:0000313" key="5">
    <source>
        <dbReference type="Proteomes" id="UP001589608"/>
    </source>
</evidence>
<dbReference type="InterPro" id="IPR029787">
    <property type="entry name" value="Nucleotide_cyclase"/>
</dbReference>
<dbReference type="EC" id="2.7.7.65" evidence="4"/>
<protein>
    <submittedName>
        <fullName evidence="4">Diguanylate cyclase</fullName>
        <ecNumber evidence="4">2.7.7.65</ecNumber>
    </submittedName>
</protein>
<dbReference type="SUPFAM" id="SSF109604">
    <property type="entry name" value="HD-domain/PDEase-like"/>
    <property type="match status" value="1"/>
</dbReference>
<feature type="transmembrane region" description="Helical" evidence="1">
    <location>
        <begin position="96"/>
        <end position="113"/>
    </location>
</feature>
<dbReference type="Gene3D" id="3.30.70.270">
    <property type="match status" value="1"/>
</dbReference>
<dbReference type="Proteomes" id="UP001589608">
    <property type="component" value="Unassembled WGS sequence"/>
</dbReference>
<dbReference type="Gene3D" id="1.10.3210.10">
    <property type="entry name" value="Hypothetical protein af1432"/>
    <property type="match status" value="1"/>
</dbReference>
<sequence length="697" mass="74729">MTVGLAYALTGFLGITTYFLLPESGAGLYWRVGVYLAVSTSAAIAVWWGTTRNRPRVRGPWVLLGLSQLVYASADAAFYIAHYVLGIARFPSIADLLYLSHYPLLLAALVLLIRRREPRSVIGLLDGLIFAVAAALLSWMFLIHPTADRGDSALALCAEIGYPVMDLALLAVTVRLLIGSGARSASFVLLVGNLLGIAAADTIYSYQQLHGSYEAGNFLDAIWLTANLSLGLAALSPGMTGLADPAPAPRDESRPFRFVLLAAAAVLAPAALMVQSVRGVTEDVPAAALACSVLFLLTLGRMAGVAIEQRRLAVTDPLTGLSTRRFIEGRLPAEVALAGRRGGSTALFIVDVDHFKSVNDRFGHPAGDRALVEIAGRLRRAARPGDVVARYGGEEFAVLVPGVEPDALAPMAEALRRSVADKPVTLDAQNHIKVTVSIGTASYPAHSATHTELVVVADRALYSAKMQGRDRVVIGACPMPAPAPDVPALIGQSVHLEYLQRAADEVDAWLSDLEHSAAIARWATAMAVYMDCSESVTMRAGLAGRFHDVGKVVIPREILLKAEPLTEEEWALLRRHPQFGARMARIVPELDAVADIIRQHHERFDGGGYPDGLRGLTIRPEARLIAVCDSWAAMRCDRPYQAAIDEARARDELLRGRGSQFDPDAVDAFLTLHEQGAVGRLLAVHQKLSTPAGTSGL</sequence>
<dbReference type="SMART" id="SM00471">
    <property type="entry name" value="HDc"/>
    <property type="match status" value="1"/>
</dbReference>
<dbReference type="EMBL" id="JBHMCA010000066">
    <property type="protein sequence ID" value="MFB9449367.1"/>
    <property type="molecule type" value="Genomic_DNA"/>
</dbReference>
<evidence type="ECO:0000259" key="3">
    <source>
        <dbReference type="PROSITE" id="PS51832"/>
    </source>
</evidence>
<dbReference type="SMART" id="SM00267">
    <property type="entry name" value="GGDEF"/>
    <property type="match status" value="1"/>
</dbReference>
<comment type="caution">
    <text evidence="4">The sequence shown here is derived from an EMBL/GenBank/DDBJ whole genome shotgun (WGS) entry which is preliminary data.</text>
</comment>
<feature type="transmembrane region" description="Helical" evidence="1">
    <location>
        <begin position="120"/>
        <end position="141"/>
    </location>
</feature>
<keyword evidence="1" id="KW-0812">Transmembrane</keyword>
<keyword evidence="4" id="KW-0548">Nucleotidyltransferase</keyword>
<dbReference type="InterPro" id="IPR043128">
    <property type="entry name" value="Rev_trsase/Diguanyl_cyclase"/>
</dbReference>
<dbReference type="Pfam" id="PF13487">
    <property type="entry name" value="HD_5"/>
    <property type="match status" value="1"/>
</dbReference>
<dbReference type="SUPFAM" id="SSF55073">
    <property type="entry name" value="Nucleotide cyclase"/>
    <property type="match status" value="1"/>
</dbReference>
<dbReference type="GO" id="GO:0052621">
    <property type="term" value="F:diguanylate cyclase activity"/>
    <property type="evidence" value="ECO:0007669"/>
    <property type="project" value="UniProtKB-EC"/>
</dbReference>
<dbReference type="PANTHER" id="PTHR45138">
    <property type="entry name" value="REGULATORY COMPONENTS OF SENSORY TRANSDUCTION SYSTEM"/>
    <property type="match status" value="1"/>
</dbReference>
<organism evidence="4 5">
    <name type="scientific">Dactylosporangium vinaceum</name>
    <dbReference type="NCBI Taxonomy" id="53362"/>
    <lineage>
        <taxon>Bacteria</taxon>
        <taxon>Bacillati</taxon>
        <taxon>Actinomycetota</taxon>
        <taxon>Actinomycetes</taxon>
        <taxon>Micromonosporales</taxon>
        <taxon>Micromonosporaceae</taxon>
        <taxon>Dactylosporangium</taxon>
    </lineage>
</organism>
<reference evidence="4 5" key="1">
    <citation type="submission" date="2024-09" db="EMBL/GenBank/DDBJ databases">
        <authorList>
            <person name="Sun Q."/>
            <person name="Mori K."/>
        </authorList>
    </citation>
    <scope>NUCLEOTIDE SEQUENCE [LARGE SCALE GENOMIC DNA]</scope>
    <source>
        <strain evidence="4 5">JCM 3307</strain>
    </source>
</reference>